<dbReference type="EMBL" id="JAWDGP010007367">
    <property type="protein sequence ID" value="KAK3723068.1"/>
    <property type="molecule type" value="Genomic_DNA"/>
</dbReference>
<feature type="region of interest" description="Disordered" evidence="1">
    <location>
        <begin position="353"/>
        <end position="379"/>
    </location>
</feature>
<feature type="compositionally biased region" description="Polar residues" evidence="1">
    <location>
        <begin position="366"/>
        <end position="377"/>
    </location>
</feature>
<proteinExistence type="predicted"/>
<feature type="region of interest" description="Disordered" evidence="1">
    <location>
        <begin position="1"/>
        <end position="121"/>
    </location>
</feature>
<gene>
    <name evidence="2" type="ORF">RRG08_037262</name>
</gene>
<reference evidence="2" key="1">
    <citation type="journal article" date="2023" name="G3 (Bethesda)">
        <title>A reference genome for the long-term kleptoplast-retaining sea slug Elysia crispata morphotype clarki.</title>
        <authorList>
            <person name="Eastman K.E."/>
            <person name="Pendleton A.L."/>
            <person name="Shaikh M.A."/>
            <person name="Suttiyut T."/>
            <person name="Ogas R."/>
            <person name="Tomko P."/>
            <person name="Gavelis G."/>
            <person name="Widhalm J.R."/>
            <person name="Wisecaver J.H."/>
        </authorList>
    </citation>
    <scope>NUCLEOTIDE SEQUENCE</scope>
    <source>
        <strain evidence="2">ECLA1</strain>
    </source>
</reference>
<feature type="region of interest" description="Disordered" evidence="1">
    <location>
        <begin position="294"/>
        <end position="340"/>
    </location>
</feature>
<accession>A0AAE0XXQ9</accession>
<protein>
    <submittedName>
        <fullName evidence="2">Uncharacterized protein</fullName>
    </submittedName>
</protein>
<comment type="caution">
    <text evidence="2">The sequence shown here is derived from an EMBL/GenBank/DDBJ whole genome shotgun (WGS) entry which is preliminary data.</text>
</comment>
<evidence type="ECO:0000256" key="1">
    <source>
        <dbReference type="SAM" id="MobiDB-lite"/>
    </source>
</evidence>
<organism evidence="2 3">
    <name type="scientific">Elysia crispata</name>
    <name type="common">lettuce slug</name>
    <dbReference type="NCBI Taxonomy" id="231223"/>
    <lineage>
        <taxon>Eukaryota</taxon>
        <taxon>Metazoa</taxon>
        <taxon>Spiralia</taxon>
        <taxon>Lophotrochozoa</taxon>
        <taxon>Mollusca</taxon>
        <taxon>Gastropoda</taxon>
        <taxon>Heterobranchia</taxon>
        <taxon>Euthyneura</taxon>
        <taxon>Panpulmonata</taxon>
        <taxon>Sacoglossa</taxon>
        <taxon>Placobranchoidea</taxon>
        <taxon>Plakobranchidae</taxon>
        <taxon>Elysia</taxon>
    </lineage>
</organism>
<feature type="compositionally biased region" description="Low complexity" evidence="1">
    <location>
        <begin position="234"/>
        <end position="244"/>
    </location>
</feature>
<feature type="compositionally biased region" description="Gly residues" evidence="1">
    <location>
        <begin position="48"/>
        <end position="57"/>
    </location>
</feature>
<feature type="compositionally biased region" description="Low complexity" evidence="1">
    <location>
        <begin position="295"/>
        <end position="340"/>
    </location>
</feature>
<dbReference type="AlphaFoldDB" id="A0AAE0XXQ9"/>
<evidence type="ECO:0000313" key="2">
    <source>
        <dbReference type="EMBL" id="KAK3723068.1"/>
    </source>
</evidence>
<keyword evidence="3" id="KW-1185">Reference proteome</keyword>
<feature type="compositionally biased region" description="Basic and acidic residues" evidence="1">
    <location>
        <begin position="31"/>
        <end position="42"/>
    </location>
</feature>
<sequence>METNGISRWGPEGAKLPASTTNHTGARRKVSRPDEKVEESRHSTSRRSGGGGAAGGARGRDPVRANHHHHSSSNNSNSSSQQHPQEAPSHGVREDSPKRVDFSKTHQLREVNWDGTYQDSLAYPSDVINSTLTSSRDIRETNLNFLNFSAVPGALPHQSSTTSFPPSSYTSSSSAAAAALASRVSSNRGSSSRGNANNNAKQSESSSSPPYPPPPSVSNSSVNYHGLVLPPATPSSSASSVMSQPPYPHSNEYRQHVTNNAYHQPGPSSSSSSISTTDYHHQRHPDVRWIGQNTASAAHASSSSTSSGVNAARHGSSGKSVTASSSTSSTSVPSGVTGKSAKLSHVDVKVVQDSKSSSKAALGSRGQLQPSLSSASQDLVHVRRQVEDRWTLSKNNDRPASTETHTASSKRVGGLDLRLSAGGEGGRDAVSAASALLGGATAADAGELYNPRRARPIKKAITADLKEDGEF</sequence>
<feature type="region of interest" description="Disordered" evidence="1">
    <location>
        <begin position="392"/>
        <end position="413"/>
    </location>
</feature>
<name>A0AAE0XXQ9_9GAST</name>
<feature type="compositionally biased region" description="Basic and acidic residues" evidence="1">
    <location>
        <begin position="91"/>
        <end position="112"/>
    </location>
</feature>
<feature type="compositionally biased region" description="Polar residues" evidence="1">
    <location>
        <begin position="398"/>
        <end position="409"/>
    </location>
</feature>
<dbReference type="Proteomes" id="UP001283361">
    <property type="component" value="Unassembled WGS sequence"/>
</dbReference>
<feature type="compositionally biased region" description="Low complexity" evidence="1">
    <location>
        <begin position="180"/>
        <end position="208"/>
    </location>
</feature>
<evidence type="ECO:0000313" key="3">
    <source>
        <dbReference type="Proteomes" id="UP001283361"/>
    </source>
</evidence>
<feature type="region of interest" description="Disordered" evidence="1">
    <location>
        <begin position="180"/>
        <end position="282"/>
    </location>
</feature>